<evidence type="ECO:0000256" key="3">
    <source>
        <dbReference type="ARBA" id="ARBA00023027"/>
    </source>
</evidence>
<dbReference type="InterPro" id="IPR036291">
    <property type="entry name" value="NAD(P)-bd_dom_sf"/>
</dbReference>
<dbReference type="CDD" id="cd12167">
    <property type="entry name" value="2-Hacid_dh_8"/>
    <property type="match status" value="1"/>
</dbReference>
<dbReference type="Proteomes" id="UP000184080">
    <property type="component" value="Unassembled WGS sequence"/>
</dbReference>
<keyword evidence="3" id="KW-0520">NAD</keyword>
<dbReference type="OrthoDB" id="9805416at2"/>
<name>A0A1M6GWZ3_9CLOT</name>
<accession>A0A1M6GWZ3</accession>
<dbReference type="GO" id="GO:0051287">
    <property type="term" value="F:NAD binding"/>
    <property type="evidence" value="ECO:0007669"/>
    <property type="project" value="InterPro"/>
</dbReference>
<feature type="domain" description="D-isomer specific 2-hydroxyacid dehydrogenase NAD-binding" evidence="4">
    <location>
        <begin position="123"/>
        <end position="297"/>
    </location>
</feature>
<dbReference type="PANTHER" id="PTHR42789">
    <property type="entry name" value="D-ISOMER SPECIFIC 2-HYDROXYACID DEHYDROGENASE FAMILY PROTEIN (AFU_ORTHOLOGUE AFUA_6G10090)"/>
    <property type="match status" value="1"/>
</dbReference>
<dbReference type="GO" id="GO:0016616">
    <property type="term" value="F:oxidoreductase activity, acting on the CH-OH group of donors, NAD or NADP as acceptor"/>
    <property type="evidence" value="ECO:0007669"/>
    <property type="project" value="UniProtKB-ARBA"/>
</dbReference>
<dbReference type="Pfam" id="PF02826">
    <property type="entry name" value="2-Hacid_dh_C"/>
    <property type="match status" value="1"/>
</dbReference>
<evidence type="ECO:0000256" key="1">
    <source>
        <dbReference type="ARBA" id="ARBA00005854"/>
    </source>
</evidence>
<proteinExistence type="inferred from homology"/>
<gene>
    <name evidence="5" type="ORF">SAMN05444401_2278</name>
</gene>
<keyword evidence="6" id="KW-1185">Reference proteome</keyword>
<dbReference type="EMBL" id="FQZO01000003">
    <property type="protein sequence ID" value="SHJ14452.1"/>
    <property type="molecule type" value="Genomic_DNA"/>
</dbReference>
<evidence type="ECO:0000313" key="5">
    <source>
        <dbReference type="EMBL" id="SHJ14452.1"/>
    </source>
</evidence>
<dbReference type="InterPro" id="IPR006140">
    <property type="entry name" value="D-isomer_DH_NAD-bd"/>
</dbReference>
<dbReference type="PANTHER" id="PTHR42789:SF1">
    <property type="entry name" value="D-ISOMER SPECIFIC 2-HYDROXYACID DEHYDROGENASE FAMILY PROTEIN (AFU_ORTHOLOGUE AFUA_6G10090)"/>
    <property type="match status" value="1"/>
</dbReference>
<organism evidence="5 6">
    <name type="scientific">Clostridium amylolyticum</name>
    <dbReference type="NCBI Taxonomy" id="1121298"/>
    <lineage>
        <taxon>Bacteria</taxon>
        <taxon>Bacillati</taxon>
        <taxon>Bacillota</taxon>
        <taxon>Clostridia</taxon>
        <taxon>Eubacteriales</taxon>
        <taxon>Clostridiaceae</taxon>
        <taxon>Clostridium</taxon>
    </lineage>
</organism>
<dbReference type="RefSeq" id="WP_073006581.1">
    <property type="nucleotide sequence ID" value="NZ_FQZO01000003.1"/>
</dbReference>
<dbReference type="Gene3D" id="3.40.50.720">
    <property type="entry name" value="NAD(P)-binding Rossmann-like Domain"/>
    <property type="match status" value="2"/>
</dbReference>
<dbReference type="SUPFAM" id="SSF51735">
    <property type="entry name" value="NAD(P)-binding Rossmann-fold domains"/>
    <property type="match status" value="1"/>
</dbReference>
<sequence length="339" mass="39265">MNKNHVFVSIPNNIERSTFFTPMIMNYIENIKDFTVTFNPYNRQLTEDEKRYFLKDKDALVVGWGCGKYSSEMLKQEPKLKVMGVLGGAIQPYIDEDFFNLEERFIITGAKVMARSVAEAVLTYTLTSLRDISNYDYKMKRVEKWRSNDFFNEGLFYKKVGFIGLGQVGRFVLEMLKPFNVKVSIYDPYVSDEEIKSINCKKVSLEELMTYSDVISVHAALTQETFHLINKENLKLMKKGALLINTARGGIIDEQALIHILKQGYIKAALDVYEEEPLGKESELRNLENVLLIPHMAGPTIDMRQYMTLDILQRFQSYFQSGKIDDYITKEKYKIMTSN</sequence>
<dbReference type="InterPro" id="IPR050857">
    <property type="entry name" value="D-2-hydroxyacid_DH"/>
</dbReference>
<dbReference type="AlphaFoldDB" id="A0A1M6GWZ3"/>
<reference evidence="5 6" key="1">
    <citation type="submission" date="2016-11" db="EMBL/GenBank/DDBJ databases">
        <authorList>
            <person name="Jaros S."/>
            <person name="Januszkiewicz K."/>
            <person name="Wedrychowicz H."/>
        </authorList>
    </citation>
    <scope>NUCLEOTIDE SEQUENCE [LARGE SCALE GENOMIC DNA]</scope>
    <source>
        <strain evidence="5 6">DSM 21864</strain>
    </source>
</reference>
<evidence type="ECO:0000259" key="4">
    <source>
        <dbReference type="Pfam" id="PF02826"/>
    </source>
</evidence>
<protein>
    <submittedName>
        <fullName evidence="5">D-3-phosphoglycerate dehydrogenase</fullName>
    </submittedName>
</protein>
<dbReference type="STRING" id="1121298.SAMN05444401_2278"/>
<keyword evidence="2" id="KW-0560">Oxidoreductase</keyword>
<evidence type="ECO:0000256" key="2">
    <source>
        <dbReference type="ARBA" id="ARBA00023002"/>
    </source>
</evidence>
<dbReference type="InterPro" id="IPR029753">
    <property type="entry name" value="D-isomer_DH_CS"/>
</dbReference>
<dbReference type="PROSITE" id="PS00671">
    <property type="entry name" value="D_2_HYDROXYACID_DH_3"/>
    <property type="match status" value="1"/>
</dbReference>
<evidence type="ECO:0000313" key="6">
    <source>
        <dbReference type="Proteomes" id="UP000184080"/>
    </source>
</evidence>
<comment type="similarity">
    <text evidence="1">Belongs to the D-isomer specific 2-hydroxyacid dehydrogenase family.</text>
</comment>